<name>A0A8D8N0S1_CULPI</name>
<dbReference type="EMBL" id="HBUE01345077">
    <property type="protein sequence ID" value="CAG6600226.1"/>
    <property type="molecule type" value="Transcribed_RNA"/>
</dbReference>
<accession>A0A8D8N0S1</accession>
<proteinExistence type="predicted"/>
<organism evidence="1">
    <name type="scientific">Culex pipiens</name>
    <name type="common">House mosquito</name>
    <dbReference type="NCBI Taxonomy" id="7175"/>
    <lineage>
        <taxon>Eukaryota</taxon>
        <taxon>Metazoa</taxon>
        <taxon>Ecdysozoa</taxon>
        <taxon>Arthropoda</taxon>
        <taxon>Hexapoda</taxon>
        <taxon>Insecta</taxon>
        <taxon>Pterygota</taxon>
        <taxon>Neoptera</taxon>
        <taxon>Endopterygota</taxon>
        <taxon>Diptera</taxon>
        <taxon>Nematocera</taxon>
        <taxon>Culicoidea</taxon>
        <taxon>Culicidae</taxon>
        <taxon>Culicinae</taxon>
        <taxon>Culicini</taxon>
        <taxon>Culex</taxon>
        <taxon>Culex</taxon>
    </lineage>
</organism>
<dbReference type="AlphaFoldDB" id="A0A8D8N0S1"/>
<dbReference type="EMBL" id="HBUE01238118">
    <property type="protein sequence ID" value="CAG6548016.1"/>
    <property type="molecule type" value="Transcribed_RNA"/>
</dbReference>
<sequence>MACRRWSTVDLSAAVGAIVAGRLLTVKRTKLSALRYCSLGTQILSKFSNRLQATTLPSSSCRSVLSSNAPNLPPNLPSSLNSTASATESPNVTVLRLPISPKYSAKFSIARVG</sequence>
<evidence type="ECO:0000313" key="1">
    <source>
        <dbReference type="EMBL" id="CAG6548016.1"/>
    </source>
</evidence>
<reference evidence="1" key="1">
    <citation type="submission" date="2021-05" db="EMBL/GenBank/DDBJ databases">
        <authorList>
            <person name="Alioto T."/>
            <person name="Alioto T."/>
            <person name="Gomez Garrido J."/>
        </authorList>
    </citation>
    <scope>NUCLEOTIDE SEQUENCE</scope>
</reference>
<dbReference type="EMBL" id="HBUE01056266">
    <property type="protein sequence ID" value="CAG6466596.1"/>
    <property type="molecule type" value="Transcribed_RNA"/>
</dbReference>
<protein>
    <submittedName>
        <fullName evidence="1">(northern house mosquito) hypothetical protein</fullName>
    </submittedName>
</protein>